<dbReference type="PRINTS" id="PR00344">
    <property type="entry name" value="BCTRLSENSOR"/>
</dbReference>
<keyword evidence="6" id="KW-0175">Coiled coil</keyword>
<evidence type="ECO:0000259" key="7">
    <source>
        <dbReference type="PROSITE" id="PS50109"/>
    </source>
</evidence>
<dbReference type="InterPro" id="IPR036890">
    <property type="entry name" value="HATPase_C_sf"/>
</dbReference>
<dbReference type="PANTHER" id="PTHR43304:SF1">
    <property type="entry name" value="PAC DOMAIN-CONTAINING PROTEIN"/>
    <property type="match status" value="1"/>
</dbReference>
<dbReference type="InterPro" id="IPR036097">
    <property type="entry name" value="HisK_dim/P_sf"/>
</dbReference>
<keyword evidence="3" id="KW-0597">Phosphoprotein</keyword>
<dbReference type="InterPro" id="IPR035965">
    <property type="entry name" value="PAS-like_dom_sf"/>
</dbReference>
<dbReference type="PROSITE" id="PS50109">
    <property type="entry name" value="HIS_KIN"/>
    <property type="match status" value="1"/>
</dbReference>
<dbReference type="InterPro" id="IPR052162">
    <property type="entry name" value="Sensor_kinase/Photoreceptor"/>
</dbReference>
<dbReference type="AlphaFoldDB" id="A0A2Z4GIH3"/>
<protein>
    <recommendedName>
        <fullName evidence="2">histidine kinase</fullName>
        <ecNumber evidence="2">2.7.13.3</ecNumber>
    </recommendedName>
</protein>
<dbReference type="SUPFAM" id="SSF47384">
    <property type="entry name" value="Homodimeric domain of signal transducing histidine kinase"/>
    <property type="match status" value="1"/>
</dbReference>
<dbReference type="EC" id="2.7.13.3" evidence="2"/>
<feature type="domain" description="PAS" evidence="8">
    <location>
        <begin position="19"/>
        <end position="63"/>
    </location>
</feature>
<dbReference type="InterPro" id="IPR001610">
    <property type="entry name" value="PAC"/>
</dbReference>
<evidence type="ECO:0000256" key="5">
    <source>
        <dbReference type="ARBA" id="ARBA00022777"/>
    </source>
</evidence>
<feature type="domain" description="PAC" evidence="9">
    <location>
        <begin position="91"/>
        <end position="143"/>
    </location>
</feature>
<dbReference type="EMBL" id="CP029480">
    <property type="protein sequence ID" value="AWW00806.1"/>
    <property type="molecule type" value="Genomic_DNA"/>
</dbReference>
<evidence type="ECO:0000256" key="1">
    <source>
        <dbReference type="ARBA" id="ARBA00000085"/>
    </source>
</evidence>
<dbReference type="Gene3D" id="3.30.450.20">
    <property type="entry name" value="PAS domain"/>
    <property type="match status" value="1"/>
</dbReference>
<proteinExistence type="predicted"/>
<dbReference type="KEGG" id="als:DJ013_04790"/>
<evidence type="ECO:0000256" key="6">
    <source>
        <dbReference type="SAM" id="Coils"/>
    </source>
</evidence>
<dbReference type="CDD" id="cd00130">
    <property type="entry name" value="PAS"/>
    <property type="match status" value="1"/>
</dbReference>
<evidence type="ECO:0000313" key="11">
    <source>
        <dbReference type="Proteomes" id="UP000249873"/>
    </source>
</evidence>
<dbReference type="Proteomes" id="UP000249873">
    <property type="component" value="Chromosome"/>
</dbReference>
<dbReference type="Pfam" id="PF00512">
    <property type="entry name" value="HisKA"/>
    <property type="match status" value="1"/>
</dbReference>
<dbReference type="CDD" id="cd00082">
    <property type="entry name" value="HisKA"/>
    <property type="match status" value="1"/>
</dbReference>
<dbReference type="SUPFAM" id="SSF55874">
    <property type="entry name" value="ATPase domain of HSP90 chaperone/DNA topoisomerase II/histidine kinase"/>
    <property type="match status" value="1"/>
</dbReference>
<feature type="coiled-coil region" evidence="6">
    <location>
        <begin position="208"/>
        <end position="235"/>
    </location>
</feature>
<accession>A0A2Z4GIH3</accession>
<evidence type="ECO:0000259" key="9">
    <source>
        <dbReference type="PROSITE" id="PS50113"/>
    </source>
</evidence>
<keyword evidence="4" id="KW-0808">Transferase</keyword>
<keyword evidence="11" id="KW-1185">Reference proteome</keyword>
<dbReference type="InterPro" id="IPR000700">
    <property type="entry name" value="PAS-assoc_C"/>
</dbReference>
<dbReference type="InterPro" id="IPR004358">
    <property type="entry name" value="Sig_transdc_His_kin-like_C"/>
</dbReference>
<dbReference type="PROSITE" id="PS50112">
    <property type="entry name" value="PAS"/>
    <property type="match status" value="1"/>
</dbReference>
<dbReference type="PROSITE" id="PS50113">
    <property type="entry name" value="PAC"/>
    <property type="match status" value="1"/>
</dbReference>
<dbReference type="InterPro" id="IPR003594">
    <property type="entry name" value="HATPase_dom"/>
</dbReference>
<evidence type="ECO:0000256" key="3">
    <source>
        <dbReference type="ARBA" id="ARBA00022553"/>
    </source>
</evidence>
<dbReference type="NCBIfam" id="TIGR00229">
    <property type="entry name" value="sensory_box"/>
    <property type="match status" value="1"/>
</dbReference>
<feature type="domain" description="Histidine kinase" evidence="7">
    <location>
        <begin position="238"/>
        <end position="464"/>
    </location>
</feature>
<sequence>MANKELNQSQKLLQLSLKEASEYKDALDETTIIAITDQKGIIKKVNSNFCKISKYTEEELIGQDHKILNSGYHSKAFIHDLWKTIAKGKTWKGEFKNKAKDGTFYWVDTTIVPFLNKENKPYQYLAIRVDITQRKASEEDLKSANIDLVFQNEEKEKRAAELGIANKKLAFENEEKEKRAAELGVANKELAFENEEKGKRAAELIVANKELVFQNEEKEKRAAELTSANKELESFTYISSHDLQEPLRKIQIFASRLLSDESQNLSDKGKRHVTGMHDAANRMQVLITDLLAYSRTTTLERKFESTDLNTIIASVLSDFSETIAEKNAIVHVGHMCHALIIPFQFRQLMHNVIGNALKFSQADLPPLISIESSILKGNKVENQNLLPDKDYCHITITDNGIGFEPRYKDHIFELFKRLHDKEKISGTGIGLTIVKKIVENHHGIITATSELNKGATFDIYIPAS</sequence>
<dbReference type="Gene3D" id="1.10.287.130">
    <property type="match status" value="1"/>
</dbReference>
<reference evidence="10 11" key="1">
    <citation type="submission" date="2018-05" db="EMBL/GenBank/DDBJ databases">
        <title>Complete genome sequence of Arcticibacterium luteifluviistationis SM1504T, a cytophagaceae bacterium isolated from Arctic surface seawater.</title>
        <authorList>
            <person name="Li Y."/>
            <person name="Qin Q.-L."/>
        </authorList>
    </citation>
    <scope>NUCLEOTIDE SEQUENCE [LARGE SCALE GENOMIC DNA]</scope>
    <source>
        <strain evidence="10 11">SM1504</strain>
    </source>
</reference>
<keyword evidence="5 10" id="KW-0418">Kinase</keyword>
<evidence type="ECO:0000313" key="10">
    <source>
        <dbReference type="EMBL" id="AWW00806.1"/>
    </source>
</evidence>
<dbReference type="Pfam" id="PF02518">
    <property type="entry name" value="HATPase_c"/>
    <property type="match status" value="1"/>
</dbReference>
<dbReference type="GO" id="GO:0000155">
    <property type="term" value="F:phosphorelay sensor kinase activity"/>
    <property type="evidence" value="ECO:0007669"/>
    <property type="project" value="InterPro"/>
</dbReference>
<dbReference type="SMART" id="SM00387">
    <property type="entry name" value="HATPase_c"/>
    <property type="match status" value="1"/>
</dbReference>
<name>A0A2Z4GIH3_9BACT</name>
<evidence type="ECO:0000256" key="2">
    <source>
        <dbReference type="ARBA" id="ARBA00012438"/>
    </source>
</evidence>
<evidence type="ECO:0000256" key="4">
    <source>
        <dbReference type="ARBA" id="ARBA00022679"/>
    </source>
</evidence>
<dbReference type="SMART" id="SM00388">
    <property type="entry name" value="HisKA"/>
    <property type="match status" value="1"/>
</dbReference>
<dbReference type="PANTHER" id="PTHR43304">
    <property type="entry name" value="PHYTOCHROME-LIKE PROTEIN CPH1"/>
    <property type="match status" value="1"/>
</dbReference>
<gene>
    <name evidence="10" type="ORF">DJ013_04790</name>
</gene>
<dbReference type="SUPFAM" id="SSF55785">
    <property type="entry name" value="PYP-like sensor domain (PAS domain)"/>
    <property type="match status" value="1"/>
</dbReference>
<dbReference type="InterPro" id="IPR005467">
    <property type="entry name" value="His_kinase_dom"/>
</dbReference>
<dbReference type="InterPro" id="IPR000014">
    <property type="entry name" value="PAS"/>
</dbReference>
<dbReference type="Pfam" id="PF13426">
    <property type="entry name" value="PAS_9"/>
    <property type="match status" value="1"/>
</dbReference>
<dbReference type="SMART" id="SM00086">
    <property type="entry name" value="PAC"/>
    <property type="match status" value="1"/>
</dbReference>
<evidence type="ECO:0000259" key="8">
    <source>
        <dbReference type="PROSITE" id="PS50112"/>
    </source>
</evidence>
<dbReference type="InterPro" id="IPR003661">
    <property type="entry name" value="HisK_dim/P_dom"/>
</dbReference>
<dbReference type="Gene3D" id="3.30.565.10">
    <property type="entry name" value="Histidine kinase-like ATPase, C-terminal domain"/>
    <property type="match status" value="1"/>
</dbReference>
<organism evidence="10 11">
    <name type="scientific">Arcticibacterium luteifluviistationis</name>
    <dbReference type="NCBI Taxonomy" id="1784714"/>
    <lineage>
        <taxon>Bacteria</taxon>
        <taxon>Pseudomonadati</taxon>
        <taxon>Bacteroidota</taxon>
        <taxon>Cytophagia</taxon>
        <taxon>Cytophagales</taxon>
        <taxon>Leadbetterellaceae</taxon>
        <taxon>Arcticibacterium</taxon>
    </lineage>
</organism>
<comment type="catalytic activity">
    <reaction evidence="1">
        <text>ATP + protein L-histidine = ADP + protein N-phospho-L-histidine.</text>
        <dbReference type="EC" id="2.7.13.3"/>
    </reaction>
</comment>
<dbReference type="OrthoDB" id="9766459at2"/>